<dbReference type="EMBL" id="CM042050">
    <property type="protein sequence ID" value="KAI3733368.1"/>
    <property type="molecule type" value="Genomic_DNA"/>
</dbReference>
<reference evidence="2" key="1">
    <citation type="journal article" date="2022" name="Mol. Ecol. Resour.">
        <title>The genomes of chicory, endive, great burdock and yacon provide insights into Asteraceae palaeo-polyploidization history and plant inulin production.</title>
        <authorList>
            <person name="Fan W."/>
            <person name="Wang S."/>
            <person name="Wang H."/>
            <person name="Wang A."/>
            <person name="Jiang F."/>
            <person name="Liu H."/>
            <person name="Zhao H."/>
            <person name="Xu D."/>
            <person name="Zhang Y."/>
        </authorList>
    </citation>
    <scope>NUCLEOTIDE SEQUENCE [LARGE SCALE GENOMIC DNA]</scope>
    <source>
        <strain evidence="2">cv. Niubang</strain>
    </source>
</reference>
<dbReference type="Proteomes" id="UP001055879">
    <property type="component" value="Linkage Group LG04"/>
</dbReference>
<keyword evidence="2" id="KW-1185">Reference proteome</keyword>
<evidence type="ECO:0000313" key="1">
    <source>
        <dbReference type="EMBL" id="KAI3733368.1"/>
    </source>
</evidence>
<sequence>MTKSSDYKRVFDHFDEDGNGMISPSELQRRIGLIWEEEVRLEEVEAVVESLQVNNGELGFDDFVSLMESEKEDDKLEDLKKAFRMYEMDGTDCITPKSLNRMLNRLGELTSVDECVGMINRFDRNGDGVLNFDEFRVMML</sequence>
<gene>
    <name evidence="1" type="ORF">L6452_12811</name>
</gene>
<comment type="caution">
    <text evidence="1">The sequence shown here is derived from an EMBL/GenBank/DDBJ whole genome shotgun (WGS) entry which is preliminary data.</text>
</comment>
<evidence type="ECO:0000313" key="2">
    <source>
        <dbReference type="Proteomes" id="UP001055879"/>
    </source>
</evidence>
<organism evidence="1 2">
    <name type="scientific">Arctium lappa</name>
    <name type="common">Greater burdock</name>
    <name type="synonym">Lappa major</name>
    <dbReference type="NCBI Taxonomy" id="4217"/>
    <lineage>
        <taxon>Eukaryota</taxon>
        <taxon>Viridiplantae</taxon>
        <taxon>Streptophyta</taxon>
        <taxon>Embryophyta</taxon>
        <taxon>Tracheophyta</taxon>
        <taxon>Spermatophyta</taxon>
        <taxon>Magnoliopsida</taxon>
        <taxon>eudicotyledons</taxon>
        <taxon>Gunneridae</taxon>
        <taxon>Pentapetalae</taxon>
        <taxon>asterids</taxon>
        <taxon>campanulids</taxon>
        <taxon>Asterales</taxon>
        <taxon>Asteraceae</taxon>
        <taxon>Carduoideae</taxon>
        <taxon>Cardueae</taxon>
        <taxon>Arctiinae</taxon>
        <taxon>Arctium</taxon>
    </lineage>
</organism>
<reference evidence="1 2" key="2">
    <citation type="journal article" date="2022" name="Mol. Ecol. Resour.">
        <title>The genomes of chicory, endive, great burdock and yacon provide insights into Asteraceae paleo-polyploidization history and plant inulin production.</title>
        <authorList>
            <person name="Fan W."/>
            <person name="Wang S."/>
            <person name="Wang H."/>
            <person name="Wang A."/>
            <person name="Jiang F."/>
            <person name="Liu H."/>
            <person name="Zhao H."/>
            <person name="Xu D."/>
            <person name="Zhang Y."/>
        </authorList>
    </citation>
    <scope>NUCLEOTIDE SEQUENCE [LARGE SCALE GENOMIC DNA]</scope>
    <source>
        <strain evidence="2">cv. Niubang</strain>
    </source>
</reference>
<proteinExistence type="predicted"/>
<protein>
    <submittedName>
        <fullName evidence="1">Uncharacterized protein</fullName>
    </submittedName>
</protein>
<accession>A0ACB9CGT8</accession>
<name>A0ACB9CGT8_ARCLA</name>